<dbReference type="Gene3D" id="3.30.750.24">
    <property type="entry name" value="STAS domain"/>
    <property type="match status" value="1"/>
</dbReference>
<evidence type="ECO:0000313" key="9">
    <source>
        <dbReference type="EnsemblMetazoa" id="CapteP129630"/>
    </source>
</evidence>
<reference evidence="10" key="1">
    <citation type="submission" date="2012-12" db="EMBL/GenBank/DDBJ databases">
        <authorList>
            <person name="Hellsten U."/>
            <person name="Grimwood J."/>
            <person name="Chapman J.A."/>
            <person name="Shapiro H."/>
            <person name="Aerts A."/>
            <person name="Otillar R.P."/>
            <person name="Terry A.Y."/>
            <person name="Boore J.L."/>
            <person name="Simakov O."/>
            <person name="Marletaz F."/>
            <person name="Cho S.-J."/>
            <person name="Edsinger-Gonzales E."/>
            <person name="Havlak P."/>
            <person name="Kuo D.-H."/>
            <person name="Larsson T."/>
            <person name="Lv J."/>
            <person name="Arendt D."/>
            <person name="Savage R."/>
            <person name="Osoegawa K."/>
            <person name="de Jong P."/>
            <person name="Lindberg D.R."/>
            <person name="Seaver E.C."/>
            <person name="Weisblat D.A."/>
            <person name="Putnam N.H."/>
            <person name="Grigoriev I.V."/>
            <person name="Rokhsar D.S."/>
        </authorList>
    </citation>
    <scope>NUCLEOTIDE SEQUENCE</scope>
    <source>
        <strain evidence="10">I ESC-2004</strain>
    </source>
</reference>
<keyword evidence="3 6" id="KW-1133">Transmembrane helix</keyword>
<dbReference type="EMBL" id="KB298038">
    <property type="protein sequence ID" value="ELU09702.1"/>
    <property type="molecule type" value="Genomic_DNA"/>
</dbReference>
<dbReference type="Proteomes" id="UP000014760">
    <property type="component" value="Unassembled WGS sequence"/>
</dbReference>
<reference evidence="9" key="3">
    <citation type="submission" date="2015-06" db="UniProtKB">
        <authorList>
            <consortium name="EnsemblMetazoa"/>
        </authorList>
    </citation>
    <scope>IDENTIFICATION</scope>
</reference>
<keyword evidence="4 6" id="KW-0472">Membrane</keyword>
<feature type="transmembrane region" description="Helical" evidence="6">
    <location>
        <begin position="105"/>
        <end position="125"/>
    </location>
</feature>
<dbReference type="InterPro" id="IPR036513">
    <property type="entry name" value="STAS_dom_sf"/>
</dbReference>
<dbReference type="NCBIfam" id="TIGR00815">
    <property type="entry name" value="sulP"/>
    <property type="match status" value="1"/>
</dbReference>
<evidence type="ECO:0000256" key="3">
    <source>
        <dbReference type="ARBA" id="ARBA00022989"/>
    </source>
</evidence>
<feature type="transmembrane region" description="Helical" evidence="6">
    <location>
        <begin position="456"/>
        <end position="476"/>
    </location>
</feature>
<feature type="transmembrane region" description="Helical" evidence="6">
    <location>
        <begin position="270"/>
        <end position="291"/>
    </location>
</feature>
<dbReference type="EMBL" id="AMQN01006314">
    <property type="status" value="NOT_ANNOTATED_CDS"/>
    <property type="molecule type" value="Genomic_DNA"/>
</dbReference>
<feature type="transmembrane region" description="Helical" evidence="6">
    <location>
        <begin position="131"/>
        <end position="147"/>
    </location>
</feature>
<comment type="subcellular location">
    <subcellularLocation>
        <location evidence="1">Membrane</location>
        <topology evidence="1">Multi-pass membrane protein</topology>
    </subcellularLocation>
</comment>
<evidence type="ECO:0000256" key="1">
    <source>
        <dbReference type="ARBA" id="ARBA00004141"/>
    </source>
</evidence>
<feature type="transmembrane region" description="Helical" evidence="6">
    <location>
        <begin position="488"/>
        <end position="519"/>
    </location>
</feature>
<feature type="domain" description="SLC26A/SulP transporter" evidence="7">
    <location>
        <begin position="101"/>
        <end position="492"/>
    </location>
</feature>
<sequence>MVPSTQYITHQTQGDDDYPSSDETDSDDFQQLRVNVTRPVYTQDQFDVDNEHHSRQHTTLREWAIRKRKRNACSGECLKRNLYKFLPFTKILQSYNLKQDLIKDLIAGLTVGIMHLPQGMAYGMLANLPPVYGLYVSFFPVLVYFLFGTSKHISKGTFAVVSLMVGAVVEKEGLCPSSVPSVQSLGELMCKVGLATATTFIVGVYHLLMGLFKLGFVSIYLSDPLTRGFTTATAVHVLTSQLKHTFGVPVDRFSGPFKIIYWYTDFFRKIALTNVASLIMCVLCMAVIYLTKEYINPRVKAKIRMPVPIELIVIIVSTLMSYLAKFEDKFSMIVVGAIPTGIPAPTVPPVAARFNDVFVDAIGIALVAFAVDLSMGKLLANKHDYHVEANQELRAYGITNLVCSFFNCFVPVASLSRSLVQEAVGGVTQIAGLFSCCLLVLVLLFVGPLFEQLPNNVLSAIVIVNLKGMFLQLLDLRTLWRASKTDMMIWLVVFLSTVLIDVDIGLFVGLGFSLLTVVYRTQAPYTSLLGRVPNTDIYKDISIYNCSREIPGVKIFRFECSLVYANVEYFVKKLYKKTVNPWAIKKMKQKLRNNLNSRSVQNNDDEIPTENQVCDLHSTSRSSDLRILNMILISPFRYYAGIM</sequence>
<proteinExistence type="predicted"/>
<dbReference type="STRING" id="283909.R7V0H1"/>
<feature type="transmembrane region" description="Helical" evidence="6">
    <location>
        <begin position="427"/>
        <end position="450"/>
    </location>
</feature>
<keyword evidence="10" id="KW-1185">Reference proteome</keyword>
<dbReference type="GO" id="GO:0055085">
    <property type="term" value="P:transmembrane transport"/>
    <property type="evidence" value="ECO:0007669"/>
    <property type="project" value="InterPro"/>
</dbReference>
<evidence type="ECO:0000256" key="4">
    <source>
        <dbReference type="ARBA" id="ARBA00023136"/>
    </source>
</evidence>
<dbReference type="EnsemblMetazoa" id="CapteT129630">
    <property type="protein sequence ID" value="CapteP129630"/>
    <property type="gene ID" value="CapteG129630"/>
</dbReference>
<name>R7V0H1_CAPTE</name>
<dbReference type="GO" id="GO:0016020">
    <property type="term" value="C:membrane"/>
    <property type="evidence" value="ECO:0007669"/>
    <property type="project" value="UniProtKB-SubCell"/>
</dbReference>
<dbReference type="InterPro" id="IPR001902">
    <property type="entry name" value="SLC26A/SulP_fam"/>
</dbReference>
<dbReference type="InterPro" id="IPR011547">
    <property type="entry name" value="SLC26A/SulP_dom"/>
</dbReference>
<dbReference type="FunCoup" id="R7V0H1">
    <property type="interactions" value="99"/>
</dbReference>
<feature type="transmembrane region" description="Helical" evidence="6">
    <location>
        <begin position="303"/>
        <end position="324"/>
    </location>
</feature>
<evidence type="ECO:0000313" key="8">
    <source>
        <dbReference type="EMBL" id="ELU09702.1"/>
    </source>
</evidence>
<feature type="transmembrane region" description="Helical" evidence="6">
    <location>
        <begin position="395"/>
        <end position="415"/>
    </location>
</feature>
<dbReference type="AlphaFoldDB" id="R7V0H1"/>
<feature type="compositionally biased region" description="Acidic residues" evidence="5">
    <location>
        <begin position="14"/>
        <end position="26"/>
    </location>
</feature>
<evidence type="ECO:0000256" key="6">
    <source>
        <dbReference type="SAM" id="Phobius"/>
    </source>
</evidence>
<dbReference type="HOGENOM" id="CLU_003182_9_4_1"/>
<evidence type="ECO:0000256" key="2">
    <source>
        <dbReference type="ARBA" id="ARBA00022692"/>
    </source>
</evidence>
<evidence type="ECO:0000313" key="10">
    <source>
        <dbReference type="Proteomes" id="UP000014760"/>
    </source>
</evidence>
<evidence type="ECO:0000256" key="5">
    <source>
        <dbReference type="SAM" id="MobiDB-lite"/>
    </source>
</evidence>
<accession>R7V0H1</accession>
<dbReference type="PANTHER" id="PTHR11814">
    <property type="entry name" value="SULFATE TRANSPORTER"/>
    <property type="match status" value="1"/>
</dbReference>
<feature type="transmembrane region" description="Helical" evidence="6">
    <location>
        <begin position="357"/>
        <end position="375"/>
    </location>
</feature>
<dbReference type="Pfam" id="PF00916">
    <property type="entry name" value="Sulfate_transp"/>
    <property type="match status" value="1"/>
</dbReference>
<organism evidence="8">
    <name type="scientific">Capitella teleta</name>
    <name type="common">Polychaete worm</name>
    <dbReference type="NCBI Taxonomy" id="283909"/>
    <lineage>
        <taxon>Eukaryota</taxon>
        <taxon>Metazoa</taxon>
        <taxon>Spiralia</taxon>
        <taxon>Lophotrochozoa</taxon>
        <taxon>Annelida</taxon>
        <taxon>Polychaeta</taxon>
        <taxon>Sedentaria</taxon>
        <taxon>Scolecida</taxon>
        <taxon>Capitellidae</taxon>
        <taxon>Capitella</taxon>
    </lineage>
</organism>
<reference evidence="8 10" key="2">
    <citation type="journal article" date="2013" name="Nature">
        <title>Insights into bilaterian evolution from three spiralian genomes.</title>
        <authorList>
            <person name="Simakov O."/>
            <person name="Marletaz F."/>
            <person name="Cho S.J."/>
            <person name="Edsinger-Gonzales E."/>
            <person name="Havlak P."/>
            <person name="Hellsten U."/>
            <person name="Kuo D.H."/>
            <person name="Larsson T."/>
            <person name="Lv J."/>
            <person name="Arendt D."/>
            <person name="Savage R."/>
            <person name="Osoegawa K."/>
            <person name="de Jong P."/>
            <person name="Grimwood J."/>
            <person name="Chapman J.A."/>
            <person name="Shapiro H."/>
            <person name="Aerts A."/>
            <person name="Otillar R.P."/>
            <person name="Terry A.Y."/>
            <person name="Boore J.L."/>
            <person name="Grigoriev I.V."/>
            <person name="Lindberg D.R."/>
            <person name="Seaver E.C."/>
            <person name="Weisblat D.A."/>
            <person name="Putnam N.H."/>
            <person name="Rokhsar D.S."/>
        </authorList>
    </citation>
    <scope>NUCLEOTIDE SEQUENCE</scope>
    <source>
        <strain evidence="8 10">I ESC-2004</strain>
    </source>
</reference>
<feature type="compositionally biased region" description="Polar residues" evidence="5">
    <location>
        <begin position="1"/>
        <end position="12"/>
    </location>
</feature>
<dbReference type="OrthoDB" id="288203at2759"/>
<evidence type="ECO:0000259" key="7">
    <source>
        <dbReference type="Pfam" id="PF00916"/>
    </source>
</evidence>
<dbReference type="OMA" id="KFMMALQ"/>
<gene>
    <name evidence="8" type="ORF">CAPTEDRAFT_129630</name>
</gene>
<feature type="region of interest" description="Disordered" evidence="5">
    <location>
        <begin position="1"/>
        <end position="26"/>
    </location>
</feature>
<feature type="transmembrane region" description="Helical" evidence="6">
    <location>
        <begin position="192"/>
        <end position="221"/>
    </location>
</feature>
<protein>
    <recommendedName>
        <fullName evidence="7">SLC26A/SulP transporter domain-containing protein</fullName>
    </recommendedName>
</protein>
<keyword evidence="2 6" id="KW-0812">Transmembrane</keyword>